<accession>A0AAJ5WHH3</accession>
<gene>
    <name evidence="1" type="ORF">P0Y58_23240</name>
</gene>
<dbReference type="EMBL" id="CP119325">
    <property type="protein sequence ID" value="WEK29773.1"/>
    <property type="molecule type" value="Genomic_DNA"/>
</dbReference>
<protein>
    <submittedName>
        <fullName evidence="1">Uncharacterized protein</fullName>
    </submittedName>
</protein>
<proteinExistence type="predicted"/>
<organism evidence="1 2">
    <name type="scientific">Candidatus Pseudomonas phytovorans</name>
    <dbReference type="NCBI Taxonomy" id="3121377"/>
    <lineage>
        <taxon>Bacteria</taxon>
        <taxon>Pseudomonadati</taxon>
        <taxon>Pseudomonadota</taxon>
        <taxon>Gammaproteobacteria</taxon>
        <taxon>Pseudomonadales</taxon>
        <taxon>Pseudomonadaceae</taxon>
        <taxon>Pseudomonas</taxon>
    </lineage>
</organism>
<dbReference type="AlphaFoldDB" id="A0AAJ5WHH3"/>
<reference evidence="1" key="1">
    <citation type="submission" date="2023-03" db="EMBL/GenBank/DDBJ databases">
        <title>Andean soil-derived lignocellulolytic bacterial consortium as a source of novel taxa and putative plastic-active enzymes.</title>
        <authorList>
            <person name="Diaz-Garcia L."/>
            <person name="Chuvochina M."/>
            <person name="Feuerriegel G."/>
            <person name="Bunk B."/>
            <person name="Sproer C."/>
            <person name="Streit W.R."/>
            <person name="Rodriguez L.M."/>
            <person name="Overmann J."/>
            <person name="Jimenez D.J."/>
        </authorList>
    </citation>
    <scope>NUCLEOTIDE SEQUENCE</scope>
    <source>
        <strain evidence="1">MAG 876</strain>
    </source>
</reference>
<name>A0AAJ5WHH3_9PSED</name>
<evidence type="ECO:0000313" key="2">
    <source>
        <dbReference type="Proteomes" id="UP001216329"/>
    </source>
</evidence>
<dbReference type="Proteomes" id="UP001216329">
    <property type="component" value="Chromosome"/>
</dbReference>
<evidence type="ECO:0000313" key="1">
    <source>
        <dbReference type="EMBL" id="WEK29773.1"/>
    </source>
</evidence>
<sequence>MEAVLSAAEELIAKGEADLSPAGKPFCDQLTAEQWRVVRGKKLTDAELQKVEELSKHLHFADKPHSRQRLYELAKIAKLDSRLSSGSDVDELIAELELDVRNGFNIPSAYAMLGASHVAAGRYDLGVYYFNKANSIVGRNNCITAFMSLSRALPALAAFEQPSYKGGETSLKFLSEVRTFVGGPVAVVAGNALYINRFLENYARSIAEKGSGLFGGIHVHWVKEKSEGLDFIDATLAKSKNFFSELNVTYEEIDEVLDKKSYFAQSRFLIARRLSEHYRLPLLITDLDFQLTQDPSSAINKLSFIDVSFLQHKNKSAQWAFPWLRSMAGSVWVNNTEAAREFFKLMELGFSACYNAHWFNWGVDQNLLTSVLEYTRTKSQLNFASFAEVAGPHLFNVPMELKAGVKSQIV</sequence>